<dbReference type="Proteomes" id="UP000664417">
    <property type="component" value="Unassembled WGS sequence"/>
</dbReference>
<dbReference type="PANTHER" id="PTHR35530:SF1">
    <property type="entry name" value="2-HYDROXYMUCONATE TAUTOMERASE"/>
    <property type="match status" value="1"/>
</dbReference>
<dbReference type="GO" id="GO:0016853">
    <property type="term" value="F:isomerase activity"/>
    <property type="evidence" value="ECO:0007669"/>
    <property type="project" value="UniProtKB-KW"/>
</dbReference>
<dbReference type="Gene3D" id="3.30.429.10">
    <property type="entry name" value="Macrophage Migration Inhibitory Factor"/>
    <property type="match status" value="1"/>
</dbReference>
<comment type="caution">
    <text evidence="4">The sequence shown here is derived from an EMBL/GenBank/DDBJ whole genome shotgun (WGS) entry which is preliminary data.</text>
</comment>
<dbReference type="EMBL" id="JAFREP010000002">
    <property type="protein sequence ID" value="MBO1317426.1"/>
    <property type="molecule type" value="Genomic_DNA"/>
</dbReference>
<accession>A0A8J7QAV3</accession>
<organism evidence="4 5">
    <name type="scientific">Acanthopleuribacter pedis</name>
    <dbReference type="NCBI Taxonomy" id="442870"/>
    <lineage>
        <taxon>Bacteria</taxon>
        <taxon>Pseudomonadati</taxon>
        <taxon>Acidobacteriota</taxon>
        <taxon>Holophagae</taxon>
        <taxon>Acanthopleuribacterales</taxon>
        <taxon>Acanthopleuribacteraceae</taxon>
        <taxon>Acanthopleuribacter</taxon>
    </lineage>
</organism>
<evidence type="ECO:0000313" key="5">
    <source>
        <dbReference type="Proteomes" id="UP000664417"/>
    </source>
</evidence>
<dbReference type="InterPro" id="IPR004370">
    <property type="entry name" value="4-OT-like_dom"/>
</dbReference>
<dbReference type="InterPro" id="IPR014347">
    <property type="entry name" value="Tautomerase/MIF_sf"/>
</dbReference>
<proteinExistence type="inferred from homology"/>
<dbReference type="RefSeq" id="WP_207856662.1">
    <property type="nucleotide sequence ID" value="NZ_JAFREP010000002.1"/>
</dbReference>
<sequence length="65" mass="7313">MPYVNIKITDDGVTPEEKRALIVKTTAALQEVLGKEPEHTMVVIETLPRENWGRMAKQYGPNGFT</sequence>
<keyword evidence="2" id="KW-0413">Isomerase</keyword>
<evidence type="ECO:0000256" key="1">
    <source>
        <dbReference type="ARBA" id="ARBA00006723"/>
    </source>
</evidence>
<protein>
    <submittedName>
        <fullName evidence="4">4-oxalocrotonate tautomerase family protein</fullName>
    </submittedName>
</protein>
<comment type="similarity">
    <text evidence="1">Belongs to the 4-oxalocrotonate tautomerase family.</text>
</comment>
<dbReference type="AlphaFoldDB" id="A0A8J7QAV3"/>
<name>A0A8J7QAV3_9BACT</name>
<evidence type="ECO:0000259" key="3">
    <source>
        <dbReference type="Pfam" id="PF01361"/>
    </source>
</evidence>
<evidence type="ECO:0000313" key="4">
    <source>
        <dbReference type="EMBL" id="MBO1317426.1"/>
    </source>
</evidence>
<dbReference type="Pfam" id="PF01361">
    <property type="entry name" value="Tautomerase"/>
    <property type="match status" value="1"/>
</dbReference>
<gene>
    <name evidence="4" type="ORF">J3U88_03070</name>
</gene>
<keyword evidence="5" id="KW-1185">Reference proteome</keyword>
<reference evidence="4" key="1">
    <citation type="submission" date="2021-03" db="EMBL/GenBank/DDBJ databases">
        <authorList>
            <person name="Wang G."/>
        </authorList>
    </citation>
    <scope>NUCLEOTIDE SEQUENCE</scope>
    <source>
        <strain evidence="4">KCTC 12899</strain>
    </source>
</reference>
<feature type="domain" description="4-oxalocrotonate tautomerase-like" evidence="3">
    <location>
        <begin position="2"/>
        <end position="54"/>
    </location>
</feature>
<evidence type="ECO:0000256" key="2">
    <source>
        <dbReference type="ARBA" id="ARBA00023235"/>
    </source>
</evidence>
<dbReference type="SUPFAM" id="SSF55331">
    <property type="entry name" value="Tautomerase/MIF"/>
    <property type="match status" value="1"/>
</dbReference>
<dbReference type="PANTHER" id="PTHR35530">
    <property type="entry name" value="TAUTOMERASE-RELATED"/>
    <property type="match status" value="1"/>
</dbReference>